<protein>
    <submittedName>
        <fullName evidence="3">M24 family metallopeptidase</fullName>
    </submittedName>
</protein>
<feature type="region of interest" description="Disordered" evidence="1">
    <location>
        <begin position="1"/>
        <end position="20"/>
    </location>
</feature>
<dbReference type="Gene3D" id="3.90.230.10">
    <property type="entry name" value="Creatinase/methionine aminopeptidase superfamily"/>
    <property type="match status" value="1"/>
</dbReference>
<dbReference type="InterPro" id="IPR000994">
    <property type="entry name" value="Pept_M24"/>
</dbReference>
<dbReference type="SUPFAM" id="SSF55920">
    <property type="entry name" value="Creatinase/aminopeptidase"/>
    <property type="match status" value="1"/>
</dbReference>
<dbReference type="InterPro" id="IPR050659">
    <property type="entry name" value="Peptidase_M24B"/>
</dbReference>
<proteinExistence type="predicted"/>
<evidence type="ECO:0000313" key="4">
    <source>
        <dbReference type="Proteomes" id="UP001501736"/>
    </source>
</evidence>
<dbReference type="Proteomes" id="UP001501736">
    <property type="component" value="Unassembled WGS sequence"/>
</dbReference>
<name>A0ABP6RCB7_9MICC</name>
<feature type="domain" description="Peptidase M24" evidence="2">
    <location>
        <begin position="157"/>
        <end position="357"/>
    </location>
</feature>
<keyword evidence="4" id="KW-1185">Reference proteome</keyword>
<reference evidence="4" key="1">
    <citation type="journal article" date="2019" name="Int. J. Syst. Evol. Microbiol.">
        <title>The Global Catalogue of Microorganisms (GCM) 10K type strain sequencing project: providing services to taxonomists for standard genome sequencing and annotation.</title>
        <authorList>
            <consortium name="The Broad Institute Genomics Platform"/>
            <consortium name="The Broad Institute Genome Sequencing Center for Infectious Disease"/>
            <person name="Wu L."/>
            <person name="Ma J."/>
        </authorList>
    </citation>
    <scope>NUCLEOTIDE SEQUENCE [LARGE SCALE GENOMIC DNA]</scope>
    <source>
        <strain evidence="4">JCM 11483</strain>
    </source>
</reference>
<accession>A0ABP6RCB7</accession>
<evidence type="ECO:0000259" key="2">
    <source>
        <dbReference type="Pfam" id="PF00557"/>
    </source>
</evidence>
<evidence type="ECO:0000313" key="3">
    <source>
        <dbReference type="EMBL" id="GAA3282436.1"/>
    </source>
</evidence>
<dbReference type="PANTHER" id="PTHR46112:SF2">
    <property type="entry name" value="XAA-PRO AMINOPEPTIDASE P-RELATED"/>
    <property type="match status" value="1"/>
</dbReference>
<gene>
    <name evidence="3" type="ORF">GCM10020260_09490</name>
</gene>
<dbReference type="Pfam" id="PF00557">
    <property type="entry name" value="Peptidase_M24"/>
    <property type="match status" value="1"/>
</dbReference>
<dbReference type="EMBL" id="BAAAYG010000003">
    <property type="protein sequence ID" value="GAA3282436.1"/>
    <property type="molecule type" value="Genomic_DNA"/>
</dbReference>
<dbReference type="CDD" id="cd01066">
    <property type="entry name" value="APP_MetAP"/>
    <property type="match status" value="1"/>
</dbReference>
<organism evidence="3 4">
    <name type="scientific">Nesterenkonia halobia</name>
    <dbReference type="NCBI Taxonomy" id="37922"/>
    <lineage>
        <taxon>Bacteria</taxon>
        <taxon>Bacillati</taxon>
        <taxon>Actinomycetota</taxon>
        <taxon>Actinomycetes</taxon>
        <taxon>Micrococcales</taxon>
        <taxon>Micrococcaceae</taxon>
        <taxon>Nesterenkonia</taxon>
    </lineage>
</organism>
<comment type="caution">
    <text evidence="3">The sequence shown here is derived from an EMBL/GenBank/DDBJ whole genome shotgun (WGS) entry which is preliminary data.</text>
</comment>
<dbReference type="PANTHER" id="PTHR46112">
    <property type="entry name" value="AMINOPEPTIDASE"/>
    <property type="match status" value="1"/>
</dbReference>
<dbReference type="InterPro" id="IPR036005">
    <property type="entry name" value="Creatinase/aminopeptidase-like"/>
</dbReference>
<evidence type="ECO:0000256" key="1">
    <source>
        <dbReference type="SAM" id="MobiDB-lite"/>
    </source>
</evidence>
<sequence length="387" mass="41130">MTQQTPGTQQSQQQTPQMSPVEELAAKHRRLVGVLDDVGADGLVLSSEGALSWLLVGARVHISLAGAPILRALVTREGVEIGVFSNEAARIREEELAHLAGALDDGTVTLHPIAWHADVDAVASWFPAAAGWRLADEASAALPLRAARASLLAPEVERYRALCRESAEVLTDALSTTTPQTSEFQLAAELGGALTARGAEPVVLLAQGADRAAHRHPLPTSGPLGRRAMAVVCARRGGLIANVTRWVGFGEPLAGEDALDAAILDVEADIFAALRPGVALADVLETIRRAYPAHGFDAEEWSRHHQGGAAGYQGRDPRVSPGVPDVLHPDQAFAFNPTGFDARQGLGAKVEDTVLMRQDGGVEVLSLDPRWPSIEVAGRDRPRTLRR</sequence>
<dbReference type="RefSeq" id="WP_344718710.1">
    <property type="nucleotide sequence ID" value="NZ_BAAAYG010000003.1"/>
</dbReference>